<feature type="region of interest" description="Disordered" evidence="1">
    <location>
        <begin position="208"/>
        <end position="297"/>
    </location>
</feature>
<name>A0A2B7YB07_9EURO</name>
<evidence type="ECO:0000313" key="3">
    <source>
        <dbReference type="EMBL" id="PGH18241.1"/>
    </source>
</evidence>
<keyword evidence="4" id="KW-1185">Reference proteome</keyword>
<proteinExistence type="predicted"/>
<sequence>MAQPHNTPEYRLPRTDLKDPETTCRGIKADGQRCRRTVVSAKSSPFNSPSKGANLGAGVNDSTAAPLFCWQHKDQALHTTTISTETAKPVSKMKPRSSIETLVERVGLLDVNDTQRPASEGRIFERRAARRKEGERRTSDPRLDRRPVQNHGARRHSVNAPRRHAQNAVVNSPSSRKKSSSGRKLVCFFTRMSDDEDVPVTRVRHRRAVSYNESRTPHLNPRPKAVQPPFRSADIIHESKSRHSHRADIQYSSQLRVPEPSTPNYRPRTSQSSLSPSSVRPHRPSLQGSPASTQSHTDTLLSWIPSTLSPTTTSALLKELSELISDADEPGYIYLCWVTPQTSATSPPPAELASSLISDNSEKRKQRASEIMRSAGVEPNMVHDPQQNNATDTMILKIGRTTNVHRRMNQWKEQCAHNLTLMRYYPYVPSSTLVHSGAPIPPRKVPHTHRVERLVHLELADRRVKLLEPCTCCGRKHKEWFEIRADREQLRIIDECVRRWVRWSELTGV</sequence>
<feature type="compositionally biased region" description="Basic residues" evidence="1">
    <location>
        <begin position="152"/>
        <end position="165"/>
    </location>
</feature>
<protein>
    <recommendedName>
        <fullName evidence="2">Bacteriophage T5 Orf172 DNA-binding domain-containing protein</fullName>
    </recommendedName>
</protein>
<reference evidence="3 4" key="1">
    <citation type="submission" date="2017-10" db="EMBL/GenBank/DDBJ databases">
        <title>Comparative genomics in systemic dimorphic fungi from Ajellomycetaceae.</title>
        <authorList>
            <person name="Munoz J.F."/>
            <person name="Mcewen J.G."/>
            <person name="Clay O.K."/>
            <person name="Cuomo C.A."/>
        </authorList>
    </citation>
    <scope>NUCLEOTIDE SEQUENCE [LARGE SCALE GENOMIC DNA]</scope>
    <source>
        <strain evidence="3 4">UAMH5409</strain>
    </source>
</reference>
<dbReference type="SMART" id="SM00974">
    <property type="entry name" value="T5orf172"/>
    <property type="match status" value="1"/>
</dbReference>
<gene>
    <name evidence="3" type="ORF">AJ79_00580</name>
</gene>
<comment type="caution">
    <text evidence="3">The sequence shown here is derived from an EMBL/GenBank/DDBJ whole genome shotgun (WGS) entry which is preliminary data.</text>
</comment>
<dbReference type="AlphaFoldDB" id="A0A2B7YB07"/>
<dbReference type="PANTHER" id="PTHR28094">
    <property type="entry name" value="MEIOTICALLY UP-REGULATED GENE 113 PROTEIN"/>
    <property type="match status" value="1"/>
</dbReference>
<dbReference type="InterPro" id="IPR018306">
    <property type="entry name" value="Phage_T5_Orf172_DNA-bd"/>
</dbReference>
<evidence type="ECO:0000259" key="2">
    <source>
        <dbReference type="SMART" id="SM00974"/>
    </source>
</evidence>
<feature type="compositionally biased region" description="Polar residues" evidence="1">
    <location>
        <begin position="286"/>
        <end position="297"/>
    </location>
</feature>
<evidence type="ECO:0000313" key="4">
    <source>
        <dbReference type="Proteomes" id="UP000223968"/>
    </source>
</evidence>
<dbReference type="OrthoDB" id="2417614at2759"/>
<dbReference type="PANTHER" id="PTHR28094:SF2">
    <property type="entry name" value="BACTERIOPHAGE T5 ORF172 DNA-BINDING DOMAIN-CONTAINING PROTEIN"/>
    <property type="match status" value="1"/>
</dbReference>
<feature type="region of interest" description="Disordered" evidence="1">
    <location>
        <begin position="119"/>
        <end position="182"/>
    </location>
</feature>
<feature type="compositionally biased region" description="Low complexity" evidence="1">
    <location>
        <begin position="266"/>
        <end position="279"/>
    </location>
</feature>
<feature type="domain" description="Bacteriophage T5 Orf172 DNA-binding" evidence="2">
    <location>
        <begin position="390"/>
        <end position="496"/>
    </location>
</feature>
<accession>A0A2B7YB07</accession>
<dbReference type="Proteomes" id="UP000223968">
    <property type="component" value="Unassembled WGS sequence"/>
</dbReference>
<dbReference type="EMBL" id="PDNB01000005">
    <property type="protein sequence ID" value="PGH18241.1"/>
    <property type="molecule type" value="Genomic_DNA"/>
</dbReference>
<evidence type="ECO:0000256" key="1">
    <source>
        <dbReference type="SAM" id="MobiDB-lite"/>
    </source>
</evidence>
<dbReference type="Pfam" id="PF10544">
    <property type="entry name" value="T5orf172"/>
    <property type="match status" value="1"/>
</dbReference>
<feature type="compositionally biased region" description="Basic and acidic residues" evidence="1">
    <location>
        <begin position="11"/>
        <end position="25"/>
    </location>
</feature>
<dbReference type="InterPro" id="IPR053006">
    <property type="entry name" value="Meiosis_regulatory"/>
</dbReference>
<organism evidence="3 4">
    <name type="scientific">Helicocarpus griseus UAMH5409</name>
    <dbReference type="NCBI Taxonomy" id="1447875"/>
    <lineage>
        <taxon>Eukaryota</taxon>
        <taxon>Fungi</taxon>
        <taxon>Dikarya</taxon>
        <taxon>Ascomycota</taxon>
        <taxon>Pezizomycotina</taxon>
        <taxon>Eurotiomycetes</taxon>
        <taxon>Eurotiomycetidae</taxon>
        <taxon>Onygenales</taxon>
        <taxon>Ajellomycetaceae</taxon>
        <taxon>Helicocarpus</taxon>
    </lineage>
</organism>
<dbReference type="STRING" id="1447875.A0A2B7YB07"/>
<feature type="compositionally biased region" description="Basic and acidic residues" evidence="1">
    <location>
        <begin position="122"/>
        <end position="147"/>
    </location>
</feature>
<feature type="region of interest" description="Disordered" evidence="1">
    <location>
        <begin position="1"/>
        <end position="25"/>
    </location>
</feature>